<accession>A0A7R9A1L6</accession>
<sequence>MHCEGHCRSHGSLESSSGGNRSNVLHKVCVSMWETSECNKKILQHDILRRPYPNGATTRIICASDNDKDSCQVQNAGFPLSIREIFSCAGRLRRSAHDRSRQLPTLRVGDNCKWRRMRDSRIPWLLHPDSRLLGLDRGYRLER</sequence>
<dbReference type="EMBL" id="CAJPEV010000729">
    <property type="protein sequence ID" value="CAG0887970.1"/>
    <property type="molecule type" value="Genomic_DNA"/>
</dbReference>
<reference evidence="1" key="1">
    <citation type="submission" date="2020-11" db="EMBL/GenBank/DDBJ databases">
        <authorList>
            <person name="Tran Van P."/>
        </authorList>
    </citation>
    <scope>NUCLEOTIDE SEQUENCE</scope>
</reference>
<dbReference type="Proteomes" id="UP000677054">
    <property type="component" value="Unassembled WGS sequence"/>
</dbReference>
<evidence type="ECO:0000313" key="2">
    <source>
        <dbReference type="Proteomes" id="UP000677054"/>
    </source>
</evidence>
<evidence type="ECO:0000313" key="1">
    <source>
        <dbReference type="EMBL" id="CAD7244868.1"/>
    </source>
</evidence>
<organism evidence="1">
    <name type="scientific">Darwinula stevensoni</name>
    <dbReference type="NCBI Taxonomy" id="69355"/>
    <lineage>
        <taxon>Eukaryota</taxon>
        <taxon>Metazoa</taxon>
        <taxon>Ecdysozoa</taxon>
        <taxon>Arthropoda</taxon>
        <taxon>Crustacea</taxon>
        <taxon>Oligostraca</taxon>
        <taxon>Ostracoda</taxon>
        <taxon>Podocopa</taxon>
        <taxon>Podocopida</taxon>
        <taxon>Darwinulocopina</taxon>
        <taxon>Darwinuloidea</taxon>
        <taxon>Darwinulidae</taxon>
        <taxon>Darwinula</taxon>
    </lineage>
</organism>
<protein>
    <submittedName>
        <fullName evidence="1">Uncharacterized protein</fullName>
    </submittedName>
</protein>
<dbReference type="InterPro" id="IPR043504">
    <property type="entry name" value="Peptidase_S1_PA_chymotrypsin"/>
</dbReference>
<dbReference type="AlphaFoldDB" id="A0A7R9A1L6"/>
<dbReference type="Gene3D" id="2.40.10.10">
    <property type="entry name" value="Trypsin-like serine proteases"/>
    <property type="match status" value="1"/>
</dbReference>
<name>A0A7R9A1L6_9CRUS</name>
<gene>
    <name evidence="1" type="ORF">DSTB1V02_LOCUS4754</name>
</gene>
<dbReference type="EMBL" id="LR900246">
    <property type="protein sequence ID" value="CAD7244868.1"/>
    <property type="molecule type" value="Genomic_DNA"/>
</dbReference>
<keyword evidence="2" id="KW-1185">Reference proteome</keyword>
<proteinExistence type="predicted"/>